<dbReference type="RefSeq" id="WP_186966381.1">
    <property type="nucleotide sequence ID" value="NZ_JACOOE010000001.1"/>
</dbReference>
<proteinExistence type="predicted"/>
<name>A0ABR7C786_9BACE</name>
<evidence type="ECO:0000313" key="1">
    <source>
        <dbReference type="EMBL" id="MBC5603671.1"/>
    </source>
</evidence>
<accession>A0ABR7C786</accession>
<dbReference type="Proteomes" id="UP000600600">
    <property type="component" value="Unassembled WGS sequence"/>
</dbReference>
<sequence length="584" mass="64871">MKLFAKLGNVLFFVGFLLVSFSCGKSSSGMDEGGENKIEEGESDYVFVEDIGDSDWDAAVLGKEGLNYFYKFKDGISEEFAIWDNAKKEVAAYVEFDENGYPKNIIAGEYTYVFGNVSENAFDLAVMQAGELVFWQDDIPVIMNEVNIDTRAFRGNTKAMSSLMDSARKTNAMLAVFSCGASIPGTLVSGGWLIPLTVMSCSSAIVSVFDVACNGCTPEWLTEAAMIAGFAGSLGSSPAALAGMFCATLSNAITITAIDREIEIRKAENLLTMEISTKVQKTGFTTARIQLPVKHQISFDKIWDTHIEGGIFYGKNPSLPANDRIKEKDEHLNSVVLANGGTTGVVELKNLKPNTTYYYKPYLVYGMVISEGEIKEFKTGEIQTLGSYLSGENAVFEGKFTSTEVPTLYGICYADNPSLTNCVDLTSTNANAEGKFSISSTLPNNDDLYYYRSYVKEGEQYYYGDIKRFNSPVGTWKCYKCVVMEKKCEDFPEIYVGKTWESEEGGTIIFNSDNTGRWLLDEEQISFVWRFDIEEQVIYATIQGQPEMPATVLYANGEFCMAVNDKACGDHVTDVYWRYYKRIE</sequence>
<dbReference type="EMBL" id="JACOOE010000001">
    <property type="protein sequence ID" value="MBC5603671.1"/>
    <property type="molecule type" value="Genomic_DNA"/>
</dbReference>
<comment type="caution">
    <text evidence="1">The sequence shown here is derived from an EMBL/GenBank/DDBJ whole genome shotgun (WGS) entry which is preliminary data.</text>
</comment>
<evidence type="ECO:0000313" key="2">
    <source>
        <dbReference type="Proteomes" id="UP000600600"/>
    </source>
</evidence>
<keyword evidence="2" id="KW-1185">Reference proteome</keyword>
<gene>
    <name evidence="1" type="ORF">H8S67_03125</name>
</gene>
<dbReference type="PROSITE" id="PS51257">
    <property type="entry name" value="PROKAR_LIPOPROTEIN"/>
    <property type="match status" value="1"/>
</dbReference>
<protein>
    <recommendedName>
        <fullName evidence="3">Lipoprotein</fullName>
    </recommendedName>
</protein>
<organism evidence="1 2">
    <name type="scientific">Bacteroides difficilis</name>
    <dbReference type="NCBI Taxonomy" id="2763021"/>
    <lineage>
        <taxon>Bacteria</taxon>
        <taxon>Pseudomonadati</taxon>
        <taxon>Bacteroidota</taxon>
        <taxon>Bacteroidia</taxon>
        <taxon>Bacteroidales</taxon>
        <taxon>Bacteroidaceae</taxon>
        <taxon>Bacteroides</taxon>
    </lineage>
</organism>
<evidence type="ECO:0008006" key="3">
    <source>
        <dbReference type="Google" id="ProtNLM"/>
    </source>
</evidence>
<reference evidence="1 2" key="1">
    <citation type="submission" date="2020-08" db="EMBL/GenBank/DDBJ databases">
        <title>Genome public.</title>
        <authorList>
            <person name="Liu C."/>
            <person name="Sun Q."/>
        </authorList>
    </citation>
    <scope>NUCLEOTIDE SEQUENCE [LARGE SCALE GENOMIC DNA]</scope>
    <source>
        <strain evidence="1 2">M27</strain>
    </source>
</reference>